<name>A0A2K3DIY8_CHLRE</name>
<dbReference type="InParanoid" id="A0A2K3DIY8"/>
<feature type="compositionally biased region" description="Low complexity" evidence="8">
    <location>
        <begin position="359"/>
        <end position="376"/>
    </location>
</feature>
<feature type="compositionally biased region" description="Basic residues" evidence="8">
    <location>
        <begin position="248"/>
        <end position="263"/>
    </location>
</feature>
<feature type="compositionally biased region" description="Gly residues" evidence="8">
    <location>
        <begin position="1350"/>
        <end position="1361"/>
    </location>
</feature>
<dbReference type="CDD" id="cd02205">
    <property type="entry name" value="CBS_pair_SF"/>
    <property type="match status" value="1"/>
</dbReference>
<feature type="region of interest" description="Disordered" evidence="8">
    <location>
        <begin position="1186"/>
        <end position="1461"/>
    </location>
</feature>
<keyword evidence="1" id="KW-0723">Serine/threonine-protein kinase</keyword>
<evidence type="ECO:0000259" key="9">
    <source>
        <dbReference type="PROSITE" id="PS50011"/>
    </source>
</evidence>
<dbReference type="Pfam" id="PF07714">
    <property type="entry name" value="PK_Tyr_Ser-Thr"/>
    <property type="match status" value="1"/>
</dbReference>
<dbReference type="GeneID" id="5726574"/>
<feature type="compositionally biased region" description="Low complexity" evidence="8">
    <location>
        <begin position="1233"/>
        <end position="1242"/>
    </location>
</feature>
<dbReference type="Gene3D" id="1.10.510.10">
    <property type="entry name" value="Transferase(Phosphotransferase) domain 1"/>
    <property type="match status" value="1"/>
</dbReference>
<dbReference type="InterPro" id="IPR000719">
    <property type="entry name" value="Prot_kinase_dom"/>
</dbReference>
<dbReference type="PROSITE" id="PS00107">
    <property type="entry name" value="PROTEIN_KINASE_ATP"/>
    <property type="match status" value="1"/>
</dbReference>
<feature type="compositionally biased region" description="Low complexity" evidence="8">
    <location>
        <begin position="1611"/>
        <end position="1621"/>
    </location>
</feature>
<dbReference type="RefSeq" id="XP_042922526.1">
    <property type="nucleotide sequence ID" value="XM_043063958.1"/>
</dbReference>
<gene>
    <name evidence="11" type="ORF">CHLRE_07g319850v5</name>
</gene>
<keyword evidence="6" id="KW-0129">CBS domain</keyword>
<accession>A0A2K3DIY8</accession>
<feature type="region of interest" description="Disordered" evidence="8">
    <location>
        <begin position="358"/>
        <end position="398"/>
    </location>
</feature>
<dbReference type="InterPro" id="IPR017441">
    <property type="entry name" value="Protein_kinase_ATP_BS"/>
</dbReference>
<feature type="binding site" evidence="7">
    <location>
        <position position="910"/>
    </location>
    <ligand>
        <name>ATP</name>
        <dbReference type="ChEBI" id="CHEBI:30616"/>
    </ligand>
</feature>
<sequence>MTDDAGVCSITVVPGGDAGQDGEAGTLLRVVAPSRHIRMGDLLPVFESMDLCLVSYTAERDPDAPMGAAAAAGTSGRRKAASSFRGLFLITTNDGDPLSEELLGSLQEALLQQLRISNAALLRRAVRDSSRRDSVASYTGTDASMDPDSPSAAAAAAAAAGHGPYHSGPSLPAGAGGSGSLSHMNPAAHHMHSHSSTQSLPSHHHQTYQPQTSLYGHYGAVHGQLPPQHHHTTTGVHAPSNLGPGPVAHHHPQQQHPHPHHHDHTTSAGSILFSEHSVSSVGSLLRVASGAPSDMAAVPSPPANLHTASFSFLQQHADSVLLDSAPNSTTAGALNTVTTSTSSLGVLDEAARMGHYTLPAQPSPFAAASQQQQQHPPHGPHHHHTQSQPTPHAHTRSQGQAVELYDFALGLQARSSSASCTPPPAQTPSDPDAATGRSGPSPAGAIPASRADSGRGPLAASLQPVAATASGTPHHSRPCSGAQLALVAGMLSGTGGSTTGGSTPAVSAAIGIAGTSAAAAAGSIAPIAASPPGYSPLAMLAAAGADTPAGTESITSTVFGPGGAAGPGAAEPAGTATDVLEEVDDSPTSEERDGTYAWWSTVSARDTVASIMSQPARSISSEADLGSAKSMMTKHNISALLVDTGGPNPGFITKRDFLKVQFSKNFKKTKVKDVMTQPVIYVDIGLPIEECSRVLEAYGVRRVLVHDPLRCTDEDPLAAFVGVVSDADLFKCMGAPALSPVVGSMANSTEQSPAVPLPVMPSLPLPDGPGAAAAHSPGSAFATGPPVALATMSSVNSASANASVSGSAGPSHAPSSASAANIGASIAQALRTVETASAPSGMTAAPSGAAPSSSSMVRLSAESSLADRYRCAAALWELDFNELEVTRRIGEGSFGEVLLANFRGTKVAVKRLRGFECGPDNPDTGETGETGPSPTQMPIFRQFFEREIEILATIRHPNVVNFIGACHTPPNVCLVTEYCARGSLDHLLHKSSIHIDTLKKVEFSMDIARGMGCLHSQKPPIIHRDLKSANLLVSARFEVKVADFGLSRIKDHAQLINSRAGLEGTVEYAAPEVLRGEPYTEKCDIWSYAILLWELIHRQRPYADADVPIYILMMSLGNGSLRLPPVREDLATPGLARLVERCMAWLPADRPSFREILHALEAEYKIIRGKAAAVPRSDSASSMVVLPGNQASTSGGSAAQPAAHAAEGHVQSQSQPHAHPHHPPHPPHPAGLPPSHSSHSPGNRPANLPMGPGAPLAQRKSSKLGMNVGHAGEPARQSSNEHGEHVGGSHAQPPAPAPRPRVKLLVPAPAGSTATPGGAGEPSDPSSPADSSRPSSSRATGPSTSSRTAGTGGKASGGKSGGRAMRAALRSKSMPLPEFEWLGGEDGSDDYVETTESVADEDAEAGPSGGTTASGAAPGAPPQHPLSRLSSSGVAEPVAADGVADEEAGEHPSPRLPQHLVVKLPQQRVGWEGVDVVRANSSQSPSSKGRRQLSADDATSGGDSAGGSGAGSSKMQTPLHTAPGSTPRHSHLHPGAEAAARRGLAGTAPMPAESGVSSAAKASPFHMAANSPFANAADLPWSPRPSGVVGSVSPSFSSPRTSHKGMGQPGGAASAAAAAGPAPAPAPRRVTFVSPFAQMASEVPSEAEEEQAPAARERPRRRSSGRIAGDTTASSPSESEDGAEGAPAPAPWVAAASTANSTDVHVLVEKDQHTAWGVLGACSKPASGDVYPPGGLVTGRVSPPPPLQPPSYAAMRAAAASPFAMAAGFAPADEEVASPRTEGLAPEAVAAVAAAAAAAARAPAGASTTEEEELPLPRPSMGGFAGMGLPSGSSSASDQFDDGDDDATLHTTAWVRL</sequence>
<keyword evidence="2" id="KW-0808">Transferase</keyword>
<organism evidence="11 12">
    <name type="scientific">Chlamydomonas reinhardtii</name>
    <name type="common">Chlamydomonas smithii</name>
    <dbReference type="NCBI Taxonomy" id="3055"/>
    <lineage>
        <taxon>Eukaryota</taxon>
        <taxon>Viridiplantae</taxon>
        <taxon>Chlorophyta</taxon>
        <taxon>core chlorophytes</taxon>
        <taxon>Chlorophyceae</taxon>
        <taxon>CS clade</taxon>
        <taxon>Chlamydomonadales</taxon>
        <taxon>Chlamydomonadaceae</taxon>
        <taxon>Chlamydomonas</taxon>
    </lineage>
</organism>
<feature type="region of interest" description="Disordered" evidence="8">
    <location>
        <begin position="415"/>
        <end position="458"/>
    </location>
</feature>
<dbReference type="SUPFAM" id="SSF54631">
    <property type="entry name" value="CBS-domain pair"/>
    <property type="match status" value="1"/>
</dbReference>
<evidence type="ECO:0008006" key="13">
    <source>
        <dbReference type="Google" id="ProtNLM"/>
    </source>
</evidence>
<dbReference type="InterPro" id="IPR051681">
    <property type="entry name" value="Ser/Thr_Kinases-Pseudokinases"/>
</dbReference>
<dbReference type="SUPFAM" id="SSF56112">
    <property type="entry name" value="Protein kinase-like (PK-like)"/>
    <property type="match status" value="1"/>
</dbReference>
<protein>
    <recommendedName>
        <fullName evidence="13">Protein kinase domain-containing protein</fullName>
    </recommendedName>
</protein>
<feature type="region of interest" description="Disordered" evidence="8">
    <location>
        <begin position="1475"/>
        <end position="1560"/>
    </location>
</feature>
<dbReference type="PROSITE" id="PS50011">
    <property type="entry name" value="PROTEIN_KINASE_DOM"/>
    <property type="match status" value="1"/>
</dbReference>
<evidence type="ECO:0000256" key="7">
    <source>
        <dbReference type="PROSITE-ProRule" id="PRU10141"/>
    </source>
</evidence>
<feature type="compositionally biased region" description="Acidic residues" evidence="8">
    <location>
        <begin position="1386"/>
        <end position="1404"/>
    </location>
</feature>
<evidence type="ECO:0000259" key="10">
    <source>
        <dbReference type="PROSITE" id="PS51371"/>
    </source>
</evidence>
<dbReference type="Gene3D" id="3.10.580.10">
    <property type="entry name" value="CBS-domain"/>
    <property type="match status" value="1"/>
</dbReference>
<dbReference type="InterPro" id="IPR001245">
    <property type="entry name" value="Ser-Thr/Tyr_kinase_cat_dom"/>
</dbReference>
<evidence type="ECO:0000256" key="3">
    <source>
        <dbReference type="ARBA" id="ARBA00022741"/>
    </source>
</evidence>
<dbReference type="GO" id="GO:0004674">
    <property type="term" value="F:protein serine/threonine kinase activity"/>
    <property type="evidence" value="ECO:0000318"/>
    <property type="project" value="GO_Central"/>
</dbReference>
<dbReference type="InterPro" id="IPR008271">
    <property type="entry name" value="Ser/Thr_kinase_AS"/>
</dbReference>
<feature type="region of interest" description="Disordered" evidence="8">
    <location>
        <begin position="1800"/>
        <end position="1857"/>
    </location>
</feature>
<dbReference type="PROSITE" id="PS51371">
    <property type="entry name" value="CBS"/>
    <property type="match status" value="1"/>
</dbReference>
<dbReference type="ExpressionAtlas" id="A0A2K3DIY8">
    <property type="expression patterns" value="baseline and differential"/>
</dbReference>
<feature type="compositionally biased region" description="Polar residues" evidence="8">
    <location>
        <begin position="194"/>
        <end position="214"/>
    </location>
</feature>
<proteinExistence type="predicted"/>
<feature type="compositionally biased region" description="Low complexity" evidence="8">
    <location>
        <begin position="1535"/>
        <end position="1548"/>
    </location>
</feature>
<feature type="compositionally biased region" description="Low complexity" evidence="8">
    <location>
        <begin position="1307"/>
        <end position="1349"/>
    </location>
</feature>
<dbReference type="GO" id="GO:0005524">
    <property type="term" value="F:ATP binding"/>
    <property type="evidence" value="ECO:0007669"/>
    <property type="project" value="UniProtKB-UniRule"/>
</dbReference>
<dbReference type="PANTHER" id="PTHR44329">
    <property type="entry name" value="SERINE/THREONINE-PROTEIN KINASE TNNI3K-RELATED"/>
    <property type="match status" value="1"/>
</dbReference>
<feature type="region of interest" description="Disordered" evidence="8">
    <location>
        <begin position="130"/>
        <end position="267"/>
    </location>
</feature>
<evidence type="ECO:0000256" key="5">
    <source>
        <dbReference type="ARBA" id="ARBA00022840"/>
    </source>
</evidence>
<dbReference type="Proteomes" id="UP000006906">
    <property type="component" value="Chromosome 7"/>
</dbReference>
<evidence type="ECO:0000313" key="12">
    <source>
        <dbReference type="Proteomes" id="UP000006906"/>
    </source>
</evidence>
<dbReference type="CDD" id="cd13999">
    <property type="entry name" value="STKc_MAP3K-like"/>
    <property type="match status" value="1"/>
</dbReference>
<evidence type="ECO:0000256" key="8">
    <source>
        <dbReference type="SAM" id="MobiDB-lite"/>
    </source>
</evidence>
<feature type="domain" description="Protein kinase" evidence="9">
    <location>
        <begin position="883"/>
        <end position="1167"/>
    </location>
</feature>
<feature type="compositionally biased region" description="Low complexity" evidence="8">
    <location>
        <begin position="1433"/>
        <end position="1442"/>
    </location>
</feature>
<evidence type="ECO:0000313" key="11">
    <source>
        <dbReference type="EMBL" id="PNW80498.1"/>
    </source>
</evidence>
<dbReference type="Gramene" id="PNW80498">
    <property type="protein sequence ID" value="PNW80498"/>
    <property type="gene ID" value="CHLRE_07g319850v5"/>
</dbReference>
<dbReference type="Pfam" id="PF00571">
    <property type="entry name" value="CBS"/>
    <property type="match status" value="2"/>
</dbReference>
<feature type="domain" description="CBS" evidence="10">
    <location>
        <begin position="675"/>
        <end position="741"/>
    </location>
</feature>
<feature type="compositionally biased region" description="Low complexity" evidence="8">
    <location>
        <begin position="1584"/>
        <end position="1600"/>
    </location>
</feature>
<keyword evidence="3 7" id="KW-0547">Nucleotide-binding</keyword>
<feature type="region of interest" description="Disordered" evidence="8">
    <location>
        <begin position="1575"/>
        <end position="1697"/>
    </location>
</feature>
<dbReference type="PaxDb" id="3055-EDP07092"/>
<dbReference type="InterPro" id="IPR046342">
    <property type="entry name" value="CBS_dom_sf"/>
</dbReference>
<reference evidence="11 12" key="1">
    <citation type="journal article" date="2007" name="Science">
        <title>The Chlamydomonas genome reveals the evolution of key animal and plant functions.</title>
        <authorList>
            <person name="Merchant S.S."/>
            <person name="Prochnik S.E."/>
            <person name="Vallon O."/>
            <person name="Harris E.H."/>
            <person name="Karpowicz S.J."/>
            <person name="Witman G.B."/>
            <person name="Terry A."/>
            <person name="Salamov A."/>
            <person name="Fritz-Laylin L.K."/>
            <person name="Marechal-Drouard L."/>
            <person name="Marshall W.F."/>
            <person name="Qu L.H."/>
            <person name="Nelson D.R."/>
            <person name="Sanderfoot A.A."/>
            <person name="Spalding M.H."/>
            <person name="Kapitonov V.V."/>
            <person name="Ren Q."/>
            <person name="Ferris P."/>
            <person name="Lindquist E."/>
            <person name="Shapiro H."/>
            <person name="Lucas S.M."/>
            <person name="Grimwood J."/>
            <person name="Schmutz J."/>
            <person name="Cardol P."/>
            <person name="Cerutti H."/>
            <person name="Chanfreau G."/>
            <person name="Chen C.L."/>
            <person name="Cognat V."/>
            <person name="Croft M.T."/>
            <person name="Dent R."/>
            <person name="Dutcher S."/>
            <person name="Fernandez E."/>
            <person name="Fukuzawa H."/>
            <person name="Gonzalez-Ballester D."/>
            <person name="Gonzalez-Halphen D."/>
            <person name="Hallmann A."/>
            <person name="Hanikenne M."/>
            <person name="Hippler M."/>
            <person name="Inwood W."/>
            <person name="Jabbari K."/>
            <person name="Kalanon M."/>
            <person name="Kuras R."/>
            <person name="Lefebvre P.A."/>
            <person name="Lemaire S.D."/>
            <person name="Lobanov A.V."/>
            <person name="Lohr M."/>
            <person name="Manuell A."/>
            <person name="Meier I."/>
            <person name="Mets L."/>
            <person name="Mittag M."/>
            <person name="Mittelmeier T."/>
            <person name="Moroney J.V."/>
            <person name="Moseley J."/>
            <person name="Napoli C."/>
            <person name="Nedelcu A.M."/>
            <person name="Niyogi K."/>
            <person name="Novoselov S.V."/>
            <person name="Paulsen I.T."/>
            <person name="Pazour G."/>
            <person name="Purton S."/>
            <person name="Ral J.P."/>
            <person name="Riano-Pachon D.M."/>
            <person name="Riekhof W."/>
            <person name="Rymarquis L."/>
            <person name="Schroda M."/>
            <person name="Stern D."/>
            <person name="Umen J."/>
            <person name="Willows R."/>
            <person name="Wilson N."/>
            <person name="Zimmer S.L."/>
            <person name="Allmer J."/>
            <person name="Balk J."/>
            <person name="Bisova K."/>
            <person name="Chen C.J."/>
            <person name="Elias M."/>
            <person name="Gendler K."/>
            <person name="Hauser C."/>
            <person name="Lamb M.R."/>
            <person name="Ledford H."/>
            <person name="Long J.C."/>
            <person name="Minagawa J."/>
            <person name="Page M.D."/>
            <person name="Pan J."/>
            <person name="Pootakham W."/>
            <person name="Roje S."/>
            <person name="Rose A."/>
            <person name="Stahlberg E."/>
            <person name="Terauchi A.M."/>
            <person name="Yang P."/>
            <person name="Ball S."/>
            <person name="Bowler C."/>
            <person name="Dieckmann C.L."/>
            <person name="Gladyshev V.N."/>
            <person name="Green P."/>
            <person name="Jorgensen R."/>
            <person name="Mayfield S."/>
            <person name="Mueller-Roeber B."/>
            <person name="Rajamani S."/>
            <person name="Sayre R.T."/>
            <person name="Brokstein P."/>
            <person name="Dubchak I."/>
            <person name="Goodstein D."/>
            <person name="Hornick L."/>
            <person name="Huang Y.W."/>
            <person name="Jhaveri J."/>
            <person name="Luo Y."/>
            <person name="Martinez D."/>
            <person name="Ngau W.C."/>
            <person name="Otillar B."/>
            <person name="Poliakov A."/>
            <person name="Porter A."/>
            <person name="Szajkowski L."/>
            <person name="Werner G."/>
            <person name="Zhou K."/>
            <person name="Grigoriev I.V."/>
            <person name="Rokhsar D.S."/>
            <person name="Grossman A.R."/>
        </authorList>
    </citation>
    <scope>NUCLEOTIDE SEQUENCE [LARGE SCALE GENOMIC DNA]</scope>
    <source>
        <strain evidence="12">CC-503</strain>
    </source>
</reference>
<evidence type="ECO:0000256" key="2">
    <source>
        <dbReference type="ARBA" id="ARBA00022679"/>
    </source>
</evidence>
<keyword evidence="5 7" id="KW-0067">ATP-binding</keyword>
<keyword evidence="12" id="KW-1185">Reference proteome</keyword>
<dbReference type="GO" id="GO:0007165">
    <property type="term" value="P:signal transduction"/>
    <property type="evidence" value="ECO:0000318"/>
    <property type="project" value="GO_Central"/>
</dbReference>
<dbReference type="SMART" id="SM00116">
    <property type="entry name" value="CBS"/>
    <property type="match status" value="2"/>
</dbReference>
<dbReference type="SMART" id="SM00220">
    <property type="entry name" value="S_TKc"/>
    <property type="match status" value="1"/>
</dbReference>
<evidence type="ECO:0000256" key="1">
    <source>
        <dbReference type="ARBA" id="ARBA00022527"/>
    </source>
</evidence>
<feature type="compositionally biased region" description="Low complexity" evidence="8">
    <location>
        <begin position="1684"/>
        <end position="1697"/>
    </location>
</feature>
<dbReference type="Gene3D" id="3.30.200.20">
    <property type="entry name" value="Phosphorylase Kinase, domain 1"/>
    <property type="match status" value="1"/>
</dbReference>
<evidence type="ECO:0000256" key="6">
    <source>
        <dbReference type="PROSITE-ProRule" id="PRU00703"/>
    </source>
</evidence>
<dbReference type="EMBL" id="CM008968">
    <property type="protein sequence ID" value="PNW80498.1"/>
    <property type="molecule type" value="Genomic_DNA"/>
</dbReference>
<dbReference type="STRING" id="3055.A0A2K3DIY8"/>
<evidence type="ECO:0000256" key="4">
    <source>
        <dbReference type="ARBA" id="ARBA00022777"/>
    </source>
</evidence>
<dbReference type="PANTHER" id="PTHR44329:SF298">
    <property type="entry name" value="MIXED LINEAGE KINASE DOMAIN-LIKE PROTEIN"/>
    <property type="match status" value="1"/>
</dbReference>
<dbReference type="KEGG" id="cre:CHLRE_07g319850v5"/>
<dbReference type="OrthoDB" id="542242at2759"/>
<dbReference type="InterPro" id="IPR011009">
    <property type="entry name" value="Kinase-like_dom_sf"/>
</dbReference>
<dbReference type="InterPro" id="IPR000644">
    <property type="entry name" value="CBS_dom"/>
</dbReference>
<dbReference type="PROSITE" id="PS00108">
    <property type="entry name" value="PROTEIN_KINASE_ST"/>
    <property type="match status" value="1"/>
</dbReference>
<keyword evidence="4" id="KW-0418">Kinase</keyword>